<evidence type="ECO:0000313" key="2">
    <source>
        <dbReference type="EMBL" id="EJT98380.1"/>
    </source>
</evidence>
<dbReference type="AlphaFoldDB" id="M5FPA6"/>
<evidence type="ECO:0000313" key="3">
    <source>
        <dbReference type="Proteomes" id="UP000030653"/>
    </source>
</evidence>
<name>M5FPA6_DACPD</name>
<evidence type="ECO:0000256" key="1">
    <source>
        <dbReference type="SAM" id="MobiDB-lite"/>
    </source>
</evidence>
<feature type="compositionally biased region" description="Basic and acidic residues" evidence="1">
    <location>
        <begin position="80"/>
        <end position="91"/>
    </location>
</feature>
<feature type="compositionally biased region" description="Pro residues" evidence="1">
    <location>
        <begin position="53"/>
        <end position="62"/>
    </location>
</feature>
<feature type="compositionally biased region" description="Low complexity" evidence="1">
    <location>
        <begin position="25"/>
        <end position="52"/>
    </location>
</feature>
<reference evidence="2 3" key="1">
    <citation type="journal article" date="2012" name="Science">
        <title>The Paleozoic origin of enzymatic lignin decomposition reconstructed from 31 fungal genomes.</title>
        <authorList>
            <person name="Floudas D."/>
            <person name="Binder M."/>
            <person name="Riley R."/>
            <person name="Barry K."/>
            <person name="Blanchette R.A."/>
            <person name="Henrissat B."/>
            <person name="Martinez A.T."/>
            <person name="Otillar R."/>
            <person name="Spatafora J.W."/>
            <person name="Yadav J.S."/>
            <person name="Aerts A."/>
            <person name="Benoit I."/>
            <person name="Boyd A."/>
            <person name="Carlson A."/>
            <person name="Copeland A."/>
            <person name="Coutinho P.M."/>
            <person name="de Vries R.P."/>
            <person name="Ferreira P."/>
            <person name="Findley K."/>
            <person name="Foster B."/>
            <person name="Gaskell J."/>
            <person name="Glotzer D."/>
            <person name="Gorecki P."/>
            <person name="Heitman J."/>
            <person name="Hesse C."/>
            <person name="Hori C."/>
            <person name="Igarashi K."/>
            <person name="Jurgens J.A."/>
            <person name="Kallen N."/>
            <person name="Kersten P."/>
            <person name="Kohler A."/>
            <person name="Kuees U."/>
            <person name="Kumar T.K.A."/>
            <person name="Kuo A."/>
            <person name="LaButti K."/>
            <person name="Larrondo L.F."/>
            <person name="Lindquist E."/>
            <person name="Ling A."/>
            <person name="Lombard V."/>
            <person name="Lucas S."/>
            <person name="Lundell T."/>
            <person name="Martin R."/>
            <person name="McLaughlin D.J."/>
            <person name="Morgenstern I."/>
            <person name="Morin E."/>
            <person name="Murat C."/>
            <person name="Nagy L.G."/>
            <person name="Nolan M."/>
            <person name="Ohm R.A."/>
            <person name="Patyshakuliyeva A."/>
            <person name="Rokas A."/>
            <person name="Ruiz-Duenas F.J."/>
            <person name="Sabat G."/>
            <person name="Salamov A."/>
            <person name="Samejima M."/>
            <person name="Schmutz J."/>
            <person name="Slot J.C."/>
            <person name="St John F."/>
            <person name="Stenlid J."/>
            <person name="Sun H."/>
            <person name="Sun S."/>
            <person name="Syed K."/>
            <person name="Tsang A."/>
            <person name="Wiebenga A."/>
            <person name="Young D."/>
            <person name="Pisabarro A."/>
            <person name="Eastwood D.C."/>
            <person name="Martin F."/>
            <person name="Cullen D."/>
            <person name="Grigoriev I.V."/>
            <person name="Hibbett D.S."/>
        </authorList>
    </citation>
    <scope>NUCLEOTIDE SEQUENCE [LARGE SCALE GENOMIC DNA]</scope>
    <source>
        <strain evidence="2 3">DJM-731 SS1</strain>
    </source>
</reference>
<organism evidence="2 3">
    <name type="scientific">Dacryopinax primogenitus (strain DJM 731)</name>
    <name type="common">Brown rot fungus</name>
    <dbReference type="NCBI Taxonomy" id="1858805"/>
    <lineage>
        <taxon>Eukaryota</taxon>
        <taxon>Fungi</taxon>
        <taxon>Dikarya</taxon>
        <taxon>Basidiomycota</taxon>
        <taxon>Agaricomycotina</taxon>
        <taxon>Dacrymycetes</taxon>
        <taxon>Dacrymycetales</taxon>
        <taxon>Dacrymycetaceae</taxon>
        <taxon>Dacryopinax</taxon>
    </lineage>
</organism>
<accession>M5FPA6</accession>
<keyword evidence="3" id="KW-1185">Reference proteome</keyword>
<dbReference type="RefSeq" id="XP_040625278.1">
    <property type="nucleotide sequence ID" value="XM_040773685.1"/>
</dbReference>
<feature type="region of interest" description="Disordered" evidence="1">
    <location>
        <begin position="23"/>
        <end position="101"/>
    </location>
</feature>
<gene>
    <name evidence="2" type="ORF">DACRYDRAFT_24441</name>
</gene>
<dbReference type="HOGENOM" id="CLU_2061412_0_0_1"/>
<sequence length="119" mass="12358">MYATRILLPATARLQRAAGPVIRLSTSASPNSPNASPNSSNSSGSSSPVESPRAPPSTPAPNPTQSQTEQTQKTLAGLDEELRVKLEERSGEGGLAGLELEGGAVPEGMRRGMRAGIRH</sequence>
<dbReference type="Proteomes" id="UP000030653">
    <property type="component" value="Unassembled WGS sequence"/>
</dbReference>
<dbReference type="GeneID" id="63688747"/>
<dbReference type="EMBL" id="JH795873">
    <property type="protein sequence ID" value="EJT98380.1"/>
    <property type="molecule type" value="Genomic_DNA"/>
</dbReference>
<proteinExistence type="predicted"/>
<protein>
    <submittedName>
        <fullName evidence="2">Uncharacterized protein</fullName>
    </submittedName>
</protein>